<gene>
    <name evidence="2" type="ORF">EZM97_26815</name>
</gene>
<accession>A0A4R0YQB5</accession>
<dbReference type="AlphaFoldDB" id="A0A4R0YQB5"/>
<keyword evidence="1" id="KW-0812">Transmembrane</keyword>
<comment type="caution">
    <text evidence="2">The sequence shown here is derived from an EMBL/GenBank/DDBJ whole genome shotgun (WGS) entry which is preliminary data.</text>
</comment>
<dbReference type="RefSeq" id="WP_131151804.1">
    <property type="nucleotide sequence ID" value="NZ_SJTG01000004.1"/>
</dbReference>
<feature type="transmembrane region" description="Helical" evidence="1">
    <location>
        <begin position="125"/>
        <end position="149"/>
    </location>
</feature>
<dbReference type="EMBL" id="SJTG01000004">
    <property type="protein sequence ID" value="TCI08255.1"/>
    <property type="molecule type" value="Genomic_DNA"/>
</dbReference>
<organism evidence="2 3">
    <name type="scientific">Dyella soli</name>
    <dbReference type="NCBI Taxonomy" id="522319"/>
    <lineage>
        <taxon>Bacteria</taxon>
        <taxon>Pseudomonadati</taxon>
        <taxon>Pseudomonadota</taxon>
        <taxon>Gammaproteobacteria</taxon>
        <taxon>Lysobacterales</taxon>
        <taxon>Rhodanobacteraceae</taxon>
        <taxon>Dyella</taxon>
    </lineage>
</organism>
<evidence type="ECO:0000313" key="2">
    <source>
        <dbReference type="EMBL" id="TCI08255.1"/>
    </source>
</evidence>
<sequence>MKQEIHVAGVKFIVDDPNGNLAQVQAHERKVAHEDCAPVEVTVREARERQAQVVPNTYDPIGSIRGRTMVFEAMADQRMGPFGLIVSWFAIGLPCALALCFIATLEWQHLAYLQGPVGHDIMRAIALLGAGIMVGAILSLPVRATLGYVRRRRGA</sequence>
<protein>
    <submittedName>
        <fullName evidence="2">Uncharacterized protein</fullName>
    </submittedName>
</protein>
<keyword evidence="1" id="KW-1133">Transmembrane helix</keyword>
<name>A0A4R0YQB5_9GAMM</name>
<dbReference type="Proteomes" id="UP000291822">
    <property type="component" value="Unassembled WGS sequence"/>
</dbReference>
<proteinExistence type="predicted"/>
<evidence type="ECO:0000256" key="1">
    <source>
        <dbReference type="SAM" id="Phobius"/>
    </source>
</evidence>
<reference evidence="2 3" key="1">
    <citation type="submission" date="2019-02" db="EMBL/GenBank/DDBJ databases">
        <title>Dyella amyloliquefaciens sp. nov., isolated from forest soil.</title>
        <authorList>
            <person name="Gao Z.-H."/>
            <person name="Qiu L.-H."/>
        </authorList>
    </citation>
    <scope>NUCLEOTIDE SEQUENCE [LARGE SCALE GENOMIC DNA]</scope>
    <source>
        <strain evidence="2 3">KACC 12747</strain>
    </source>
</reference>
<keyword evidence="1" id="KW-0472">Membrane</keyword>
<keyword evidence="3" id="KW-1185">Reference proteome</keyword>
<evidence type="ECO:0000313" key="3">
    <source>
        <dbReference type="Proteomes" id="UP000291822"/>
    </source>
</evidence>
<feature type="transmembrane region" description="Helical" evidence="1">
    <location>
        <begin position="82"/>
        <end position="105"/>
    </location>
</feature>